<dbReference type="EMBL" id="KR422353">
    <property type="protein sequence ID" value="AKO61516.1"/>
    <property type="molecule type" value="Genomic_DNA"/>
</dbReference>
<reference evidence="1 2" key="1">
    <citation type="journal article" date="2016" name="PLoS ONE">
        <title>Three New Escherichia coli Phages from the Human Gut Show Promising Potential for Phage Therapy.</title>
        <authorList>
            <person name="Dalmasso M."/>
            <person name="Strain R."/>
            <person name="Neve H."/>
            <person name="Franz C.M."/>
            <person name="Cousin F.J."/>
            <person name="Ross R.P."/>
            <person name="Hill C."/>
        </authorList>
    </citation>
    <scope>NUCLEOTIDE SEQUENCE [LARGE SCALE GENOMIC DNA]</scope>
</reference>
<sequence>MSKLTDLLKDGDVKYLQRDSWGNWDARTYYSTIIKVDVDNNDIVEFTWWPNEDGYTKFDIKDATWKTTSLTLEEALADDWEIVELDV</sequence>
<dbReference type="Proteomes" id="UP000222655">
    <property type="component" value="Segment"/>
</dbReference>
<evidence type="ECO:0000313" key="1">
    <source>
        <dbReference type="EMBL" id="AKO61516.1"/>
    </source>
</evidence>
<gene>
    <name evidence="1" type="ORF">APCEc03_115</name>
</gene>
<accession>A0A0U2DAA2</accession>
<evidence type="ECO:0008006" key="3">
    <source>
        <dbReference type="Google" id="ProtNLM"/>
    </source>
</evidence>
<organism evidence="1 2">
    <name type="scientific">Escherichia phage phiAPCEc03</name>
    <dbReference type="NCBI Taxonomy" id="1655307"/>
    <lineage>
        <taxon>Viruses</taxon>
        <taxon>Duplodnaviria</taxon>
        <taxon>Heunggongvirae</taxon>
        <taxon>Uroviricota</taxon>
        <taxon>Caudoviricetes</taxon>
        <taxon>Demerecviridae</taxon>
        <taxon>Markadamsvirinae</taxon>
        <taxon>Tequintavirus</taxon>
        <taxon>Tequintavirus APCEc03</taxon>
    </lineage>
</organism>
<protein>
    <recommendedName>
        <fullName evidence="3">DUF2829 domain-containing protein</fullName>
    </recommendedName>
</protein>
<name>A0A0U2DAA2_9CAUD</name>
<proteinExistence type="predicted"/>
<evidence type="ECO:0000313" key="2">
    <source>
        <dbReference type="Proteomes" id="UP000222655"/>
    </source>
</evidence>
<keyword evidence="2" id="KW-1185">Reference proteome</keyword>